<dbReference type="Pfam" id="PF07885">
    <property type="entry name" value="Ion_trans_2"/>
    <property type="match status" value="1"/>
</dbReference>
<keyword evidence="1" id="KW-0812">Transmembrane</keyword>
<dbReference type="RefSeq" id="WP_008213112.1">
    <property type="nucleotide sequence ID" value="NZ_FOSR01000001.1"/>
</dbReference>
<dbReference type="InterPro" id="IPR013099">
    <property type="entry name" value="K_chnl_dom"/>
</dbReference>
<dbReference type="AlphaFoldDB" id="A0A1I3XIU0"/>
<dbReference type="Gene3D" id="1.10.287.70">
    <property type="match status" value="1"/>
</dbReference>
<evidence type="ECO:0000313" key="4">
    <source>
        <dbReference type="Proteomes" id="UP000198725"/>
    </source>
</evidence>
<feature type="domain" description="Potassium channel" evidence="2">
    <location>
        <begin position="141"/>
        <end position="218"/>
    </location>
</feature>
<feature type="transmembrane region" description="Helical" evidence="1">
    <location>
        <begin position="173"/>
        <end position="192"/>
    </location>
</feature>
<dbReference type="EMBL" id="FOSR01000001">
    <property type="protein sequence ID" value="SFK19527.1"/>
    <property type="molecule type" value="Genomic_DNA"/>
</dbReference>
<evidence type="ECO:0000313" key="3">
    <source>
        <dbReference type="EMBL" id="SFK19527.1"/>
    </source>
</evidence>
<evidence type="ECO:0000256" key="1">
    <source>
        <dbReference type="SAM" id="Phobius"/>
    </source>
</evidence>
<feature type="transmembrane region" description="Helical" evidence="1">
    <location>
        <begin position="72"/>
        <end position="90"/>
    </location>
</feature>
<feature type="transmembrane region" description="Helical" evidence="1">
    <location>
        <begin position="102"/>
        <end position="122"/>
    </location>
</feature>
<feature type="transmembrane region" description="Helical" evidence="1">
    <location>
        <begin position="204"/>
        <end position="224"/>
    </location>
</feature>
<feature type="transmembrane region" description="Helical" evidence="1">
    <location>
        <begin position="21"/>
        <end position="40"/>
    </location>
</feature>
<dbReference type="SUPFAM" id="SSF81324">
    <property type="entry name" value="Voltage-gated potassium channels"/>
    <property type="match status" value="1"/>
</dbReference>
<proteinExistence type="predicted"/>
<evidence type="ECO:0000259" key="2">
    <source>
        <dbReference type="Pfam" id="PF07885"/>
    </source>
</evidence>
<name>A0A1I3XIU0_9GAMM</name>
<reference evidence="4" key="1">
    <citation type="submission" date="2016-10" db="EMBL/GenBank/DDBJ databases">
        <authorList>
            <person name="Varghese N."/>
            <person name="Submissions S."/>
        </authorList>
    </citation>
    <scope>NUCLEOTIDE SEQUENCE [LARGE SCALE GENOMIC DNA]</scope>
    <source>
        <strain evidence="4">MO64</strain>
    </source>
</reference>
<sequence length="228" mass="24945">MTETISQRVPRDHWLIQFRRHPSALLLLAQLLCIPLYPLVEDMHAARMLLGIFGVVILLLALRMIRYTSARIWPGVCLAVLAVLASGFYLGGGHDELRAWHAGLEALFYFYAASRLIAYMLADRRATSDELFAAGATFTLLVWAFAYLLVLCVALQPASVSTGTASPANWSDLMFLSFVMLSCTGIGDVVPVGGMAKAVSDLEMFTGVMYVALVVSRLIGLSVAQDKR</sequence>
<keyword evidence="1" id="KW-1133">Transmembrane helix</keyword>
<feature type="transmembrane region" description="Helical" evidence="1">
    <location>
        <begin position="46"/>
        <end position="65"/>
    </location>
</feature>
<keyword evidence="1" id="KW-0472">Membrane</keyword>
<accession>A0A1I3XIU0</accession>
<dbReference type="Proteomes" id="UP000198725">
    <property type="component" value="Unassembled WGS sequence"/>
</dbReference>
<organism evidence="3 4">
    <name type="scientific">Rhodanobacter glycinis</name>
    <dbReference type="NCBI Taxonomy" id="582702"/>
    <lineage>
        <taxon>Bacteria</taxon>
        <taxon>Pseudomonadati</taxon>
        <taxon>Pseudomonadota</taxon>
        <taxon>Gammaproteobacteria</taxon>
        <taxon>Lysobacterales</taxon>
        <taxon>Rhodanobacteraceae</taxon>
        <taxon>Rhodanobacter</taxon>
    </lineage>
</organism>
<gene>
    <name evidence="3" type="ORF">SAMN05192579_1019</name>
</gene>
<keyword evidence="4" id="KW-1185">Reference proteome</keyword>
<protein>
    <submittedName>
        <fullName evidence="3">Ion channel</fullName>
    </submittedName>
</protein>
<feature type="transmembrane region" description="Helical" evidence="1">
    <location>
        <begin position="131"/>
        <end position="158"/>
    </location>
</feature>